<feature type="transmembrane region" description="Helical" evidence="6">
    <location>
        <begin position="33"/>
        <end position="56"/>
    </location>
</feature>
<dbReference type="Pfam" id="PF00884">
    <property type="entry name" value="Sulfatase"/>
    <property type="match status" value="1"/>
</dbReference>
<keyword evidence="2" id="KW-1003">Cell membrane</keyword>
<comment type="subcellular location">
    <subcellularLocation>
        <location evidence="1">Cell membrane</location>
        <topology evidence="1">Multi-pass membrane protein</topology>
    </subcellularLocation>
</comment>
<dbReference type="CDD" id="cd16015">
    <property type="entry name" value="LTA_synthase"/>
    <property type="match status" value="1"/>
</dbReference>
<dbReference type="AlphaFoldDB" id="A0A177M5W0"/>
<proteinExistence type="predicted"/>
<keyword evidence="4 6" id="KW-1133">Transmembrane helix</keyword>
<evidence type="ECO:0000256" key="3">
    <source>
        <dbReference type="ARBA" id="ARBA00022692"/>
    </source>
</evidence>
<keyword evidence="3 6" id="KW-0812">Transmembrane</keyword>
<dbReference type="GO" id="GO:0005886">
    <property type="term" value="C:plasma membrane"/>
    <property type="evidence" value="ECO:0007669"/>
    <property type="project" value="UniProtKB-SubCell"/>
</dbReference>
<dbReference type="Gene3D" id="3.40.720.10">
    <property type="entry name" value="Alkaline Phosphatase, subunit A"/>
    <property type="match status" value="1"/>
</dbReference>
<protein>
    <recommendedName>
        <fullName evidence="7">Sulfatase N-terminal domain-containing protein</fullName>
    </recommendedName>
</protein>
<organism evidence="8 9">
    <name type="scientific">Methylomonas methanica</name>
    <dbReference type="NCBI Taxonomy" id="421"/>
    <lineage>
        <taxon>Bacteria</taxon>
        <taxon>Pseudomonadati</taxon>
        <taxon>Pseudomonadota</taxon>
        <taxon>Gammaproteobacteria</taxon>
        <taxon>Methylococcales</taxon>
        <taxon>Methylococcaceae</taxon>
        <taxon>Methylomonas</taxon>
    </lineage>
</organism>
<dbReference type="EMBL" id="LUUH01000077">
    <property type="protein sequence ID" value="OAI00440.1"/>
    <property type="molecule type" value="Genomic_DNA"/>
</dbReference>
<feature type="domain" description="Sulfatase N-terminal" evidence="7">
    <location>
        <begin position="218"/>
        <end position="492"/>
    </location>
</feature>
<evidence type="ECO:0000256" key="4">
    <source>
        <dbReference type="ARBA" id="ARBA00022989"/>
    </source>
</evidence>
<evidence type="ECO:0000256" key="1">
    <source>
        <dbReference type="ARBA" id="ARBA00004651"/>
    </source>
</evidence>
<dbReference type="Proteomes" id="UP000077763">
    <property type="component" value="Unassembled WGS sequence"/>
</dbReference>
<evidence type="ECO:0000259" key="7">
    <source>
        <dbReference type="Pfam" id="PF00884"/>
    </source>
</evidence>
<reference evidence="8 9" key="1">
    <citation type="submission" date="2016-03" db="EMBL/GenBank/DDBJ databases">
        <authorList>
            <person name="Ploux O."/>
        </authorList>
    </citation>
    <scope>NUCLEOTIDE SEQUENCE [LARGE SCALE GENOMIC DNA]</scope>
    <source>
        <strain evidence="8 9">R-45371</strain>
    </source>
</reference>
<dbReference type="InterPro" id="IPR050448">
    <property type="entry name" value="OpgB/LTA_synthase_biosynth"/>
</dbReference>
<dbReference type="InterPro" id="IPR000917">
    <property type="entry name" value="Sulfatase_N"/>
</dbReference>
<gene>
    <name evidence="8" type="ORF">A1353_01735</name>
</gene>
<evidence type="ECO:0000256" key="5">
    <source>
        <dbReference type="ARBA" id="ARBA00023136"/>
    </source>
</evidence>
<comment type="caution">
    <text evidence="8">The sequence shown here is derived from an EMBL/GenBank/DDBJ whole genome shotgun (WGS) entry which is preliminary data.</text>
</comment>
<dbReference type="PANTHER" id="PTHR47371:SF3">
    <property type="entry name" value="PHOSPHOGLYCEROL TRANSFERASE I"/>
    <property type="match status" value="1"/>
</dbReference>
<accession>A0A177M5W0</accession>
<evidence type="ECO:0000256" key="2">
    <source>
        <dbReference type="ARBA" id="ARBA00022475"/>
    </source>
</evidence>
<feature type="transmembrane region" description="Helical" evidence="6">
    <location>
        <begin position="114"/>
        <end position="136"/>
    </location>
</feature>
<sequence length="585" mass="66623">MKKIVWLLILVAPLLLKGWYVDNFIYHYTGTRLLGFTQVLFNDAVIYGGILILLYLSLLPTMMRWLAAFLRLAALLLFAVYIIDYAIIVNFNTHLALGDAIKYADYSYKYIQQIYSLSEFGVLALTVLILAVPLYFSWVRFKSVNPCVKKWPIFLILGLPLAAAFADNEKYAHAWIYKNVIDYNLTILSEAAPYSTAYVDAFSFQEHINCQTQPAQTKNIIILMVESLSAYQSRYFSGIHDWTPNLDAIASQHQAFKNFYANGFITEDGEVALLTGLQPLYPPSSYTDDGGTSFYSFYNINDSLPNILKKHGYKAEFLTTADLEFGNTGVWAKSVGFDYVEGHDQPEYDKWERFHFEAAPDEALYLRALARVEKNKKNKFLLFIKTVSSHHPYINPETKEKSESAAITYADKQLGRFYRELQNSGFFDKGMLIIVGDHHSMTPLKKAEVELYGQYQASAKVPLVIVDGDRPASVETNQYQQIDVFNSLHGWVAGKQCYSDWNGVLFGEAKTSPKYIIHRRGDNRDMVSIFGENEEFLVKLDGDKTRVTSKLPAEQIVRQLLVDKINALRIARAKWALTQSAEKSD</sequence>
<dbReference type="PANTHER" id="PTHR47371">
    <property type="entry name" value="LIPOTEICHOIC ACID SYNTHASE"/>
    <property type="match status" value="1"/>
</dbReference>
<evidence type="ECO:0000313" key="8">
    <source>
        <dbReference type="EMBL" id="OAI00440.1"/>
    </source>
</evidence>
<feature type="transmembrane region" description="Helical" evidence="6">
    <location>
        <begin position="148"/>
        <end position="166"/>
    </location>
</feature>
<keyword evidence="5 6" id="KW-0472">Membrane</keyword>
<dbReference type="InterPro" id="IPR017850">
    <property type="entry name" value="Alkaline_phosphatase_core_sf"/>
</dbReference>
<dbReference type="SUPFAM" id="SSF53649">
    <property type="entry name" value="Alkaline phosphatase-like"/>
    <property type="match status" value="1"/>
</dbReference>
<feature type="transmembrane region" description="Helical" evidence="6">
    <location>
        <begin position="68"/>
        <end position="88"/>
    </location>
</feature>
<name>A0A177M5W0_METMH</name>
<evidence type="ECO:0000313" key="9">
    <source>
        <dbReference type="Proteomes" id="UP000077763"/>
    </source>
</evidence>
<dbReference type="RefSeq" id="WP_064037926.1">
    <property type="nucleotide sequence ID" value="NZ_LUUH01000077.1"/>
</dbReference>
<evidence type="ECO:0000256" key="6">
    <source>
        <dbReference type="SAM" id="Phobius"/>
    </source>
</evidence>